<organism evidence="1 2">
    <name type="scientific">Sedimenticola selenatireducens</name>
    <dbReference type="NCBI Taxonomy" id="191960"/>
    <lineage>
        <taxon>Bacteria</taxon>
        <taxon>Pseudomonadati</taxon>
        <taxon>Pseudomonadota</taxon>
        <taxon>Gammaproteobacteria</taxon>
        <taxon>Chromatiales</taxon>
        <taxon>Sedimenticolaceae</taxon>
        <taxon>Sedimenticola</taxon>
    </lineage>
</organism>
<protein>
    <submittedName>
        <fullName evidence="1">Uncharacterized protein</fullName>
    </submittedName>
</protein>
<evidence type="ECO:0000313" key="1">
    <source>
        <dbReference type="EMBL" id="PLX61081.1"/>
    </source>
</evidence>
<accession>A0A2N6CV55</accession>
<proteinExistence type="predicted"/>
<comment type="caution">
    <text evidence="1">The sequence shown here is derived from an EMBL/GenBank/DDBJ whole genome shotgun (WGS) entry which is preliminary data.</text>
</comment>
<name>A0A2N6CV55_9GAMM</name>
<dbReference type="STRING" id="1111735.GCA_000428045_01787"/>
<dbReference type="AlphaFoldDB" id="A0A2N6CV55"/>
<gene>
    <name evidence="1" type="ORF">C0630_11765</name>
</gene>
<dbReference type="Proteomes" id="UP000235015">
    <property type="component" value="Unassembled WGS sequence"/>
</dbReference>
<sequence>MLCCMELKQFLKSATKRERAEVARVCNDSVSYLYQLAGKHRYASALLATRIERMTRRVAQGTQGRLKMVLRDSLVRHPEIFLGVGEESVEYEMPELEDE</sequence>
<reference evidence="1 2" key="1">
    <citation type="submission" date="2017-11" db="EMBL/GenBank/DDBJ databases">
        <title>Genome-resolved metagenomics identifies genetic mobility, metabolic interactions, and unexpected diversity in perchlorate-reducing communities.</title>
        <authorList>
            <person name="Barnum T.P."/>
            <person name="Figueroa I.A."/>
            <person name="Carlstrom C.I."/>
            <person name="Lucas L.N."/>
            <person name="Engelbrektson A.L."/>
            <person name="Coates J.D."/>
        </authorList>
    </citation>
    <scope>NUCLEOTIDE SEQUENCE [LARGE SCALE GENOMIC DNA]</scope>
    <source>
        <strain evidence="1">BM301</strain>
    </source>
</reference>
<evidence type="ECO:0000313" key="2">
    <source>
        <dbReference type="Proteomes" id="UP000235015"/>
    </source>
</evidence>
<dbReference type="EMBL" id="PKUN01000021">
    <property type="protein sequence ID" value="PLX61081.1"/>
    <property type="molecule type" value="Genomic_DNA"/>
</dbReference>